<accession>A0A9P1D2Z6</accession>
<dbReference type="EMBL" id="CAMXCT010003101">
    <property type="protein sequence ID" value="CAI4002414.1"/>
    <property type="molecule type" value="Genomic_DNA"/>
</dbReference>
<name>A0A9P1D2Z6_9DINO</name>
<proteinExistence type="predicted"/>
<dbReference type="EMBL" id="CAMXCT020004428">
    <property type="protein sequence ID" value="CAL1162334.1"/>
    <property type="molecule type" value="Genomic_DNA"/>
</dbReference>
<dbReference type="EMBL" id="CAMXCT030003101">
    <property type="protein sequence ID" value="CAL4789726.1"/>
    <property type="molecule type" value="Genomic_DNA"/>
</dbReference>
<dbReference type="EMBL" id="CAMXCT020003101">
    <property type="protein sequence ID" value="CAL1155789.1"/>
    <property type="molecule type" value="Genomic_DNA"/>
</dbReference>
<evidence type="ECO:0000313" key="5">
    <source>
        <dbReference type="Proteomes" id="UP001152797"/>
    </source>
</evidence>
<gene>
    <name evidence="2" type="ORF">C1SCF055_LOCUS28369</name>
    <name evidence="3" type="ORF">C1SCF055_LOCUS34349</name>
</gene>
<dbReference type="AlphaFoldDB" id="A0A9P1D2Z6"/>
<feature type="compositionally biased region" description="Basic and acidic residues" evidence="1">
    <location>
        <begin position="53"/>
        <end position="62"/>
    </location>
</feature>
<evidence type="ECO:0000313" key="2">
    <source>
        <dbReference type="EMBL" id="CAI4002414.1"/>
    </source>
</evidence>
<evidence type="ECO:0000256" key="1">
    <source>
        <dbReference type="SAM" id="MobiDB-lite"/>
    </source>
</evidence>
<dbReference type="Proteomes" id="UP001152797">
    <property type="component" value="Unassembled WGS sequence"/>
</dbReference>
<organism evidence="2">
    <name type="scientific">Cladocopium goreaui</name>
    <dbReference type="NCBI Taxonomy" id="2562237"/>
    <lineage>
        <taxon>Eukaryota</taxon>
        <taxon>Sar</taxon>
        <taxon>Alveolata</taxon>
        <taxon>Dinophyceae</taxon>
        <taxon>Suessiales</taxon>
        <taxon>Symbiodiniaceae</taxon>
        <taxon>Cladocopium</taxon>
    </lineage>
</organism>
<reference evidence="2" key="1">
    <citation type="submission" date="2022-10" db="EMBL/GenBank/DDBJ databases">
        <authorList>
            <person name="Chen Y."/>
            <person name="Dougan E. K."/>
            <person name="Chan C."/>
            <person name="Rhodes N."/>
            <person name="Thang M."/>
        </authorList>
    </citation>
    <scope>NUCLEOTIDE SEQUENCE</scope>
</reference>
<dbReference type="OrthoDB" id="425709at2759"/>
<evidence type="ECO:0008006" key="6">
    <source>
        <dbReference type="Google" id="ProtNLM"/>
    </source>
</evidence>
<reference evidence="4" key="2">
    <citation type="submission" date="2024-04" db="EMBL/GenBank/DDBJ databases">
        <authorList>
            <person name="Chen Y."/>
            <person name="Shah S."/>
            <person name="Dougan E. K."/>
            <person name="Thang M."/>
            <person name="Chan C."/>
        </authorList>
    </citation>
    <scope>NUCLEOTIDE SEQUENCE [LARGE SCALE GENOMIC DNA]</scope>
</reference>
<feature type="region of interest" description="Disordered" evidence="1">
    <location>
        <begin position="1"/>
        <end position="107"/>
    </location>
</feature>
<keyword evidence="5" id="KW-1185">Reference proteome</keyword>
<feature type="compositionally biased region" description="Low complexity" evidence="1">
    <location>
        <begin position="63"/>
        <end position="75"/>
    </location>
</feature>
<feature type="compositionally biased region" description="Polar residues" evidence="1">
    <location>
        <begin position="76"/>
        <end position="107"/>
    </location>
</feature>
<evidence type="ECO:0000313" key="3">
    <source>
        <dbReference type="EMBL" id="CAI4008959.1"/>
    </source>
</evidence>
<protein>
    <recommendedName>
        <fullName evidence="6">C3H1-type domain-containing protein</fullName>
    </recommendedName>
</protein>
<dbReference type="EMBL" id="CAMXCT010004428">
    <property type="protein sequence ID" value="CAI4008959.1"/>
    <property type="molecule type" value="Genomic_DNA"/>
</dbReference>
<comment type="caution">
    <text evidence="2">The sequence shown here is derived from an EMBL/GenBank/DDBJ whole genome shotgun (WGS) entry which is preliminary data.</text>
</comment>
<evidence type="ECO:0000313" key="4">
    <source>
        <dbReference type="EMBL" id="CAL1155789.1"/>
    </source>
</evidence>
<feature type="compositionally biased region" description="Basic and acidic residues" evidence="1">
    <location>
        <begin position="26"/>
        <end position="43"/>
    </location>
</feature>
<sequence>MDRKIESREVLMPFVNQAGQEGEPQEGAHRAEDAKSSSEKSSSESRWVCRVNDAWRADEKSTSSDSNKGSGSGTKPVTTTTGADASSSQGQRLQANSSDSDEQQSQALRTLHQQGNCNPCVFHNSRLGCDKGRACRFCHQQHQHAGGQQRPRKKTREDIKIRIEECLELEGEEAHAALQAEAIRHPYARGLIRGYLDDRAENRDGVARPLEPGEVVF</sequence>
<dbReference type="EMBL" id="CAMXCT030004428">
    <property type="protein sequence ID" value="CAL4796271.1"/>
    <property type="molecule type" value="Genomic_DNA"/>
</dbReference>